<dbReference type="InterPro" id="IPR002872">
    <property type="entry name" value="Proline_DH_dom"/>
</dbReference>
<evidence type="ECO:0000256" key="1">
    <source>
        <dbReference type="ARBA" id="ARBA00004786"/>
    </source>
</evidence>
<dbReference type="Gene3D" id="1.20.5.550">
    <property type="entry name" value="Single Helix bin"/>
    <property type="match status" value="1"/>
</dbReference>
<dbReference type="Pfam" id="PF14850">
    <property type="entry name" value="Pro_dh-DNA_bdg"/>
    <property type="match status" value="1"/>
</dbReference>
<dbReference type="PROSITE" id="PS00070">
    <property type="entry name" value="ALDEHYDE_DEHYDR_CYS"/>
    <property type="match status" value="1"/>
</dbReference>
<evidence type="ECO:0000259" key="8">
    <source>
        <dbReference type="Pfam" id="PF01619"/>
    </source>
</evidence>
<evidence type="ECO:0000256" key="6">
    <source>
        <dbReference type="SAM" id="MobiDB-lite"/>
    </source>
</evidence>
<evidence type="ECO:0000313" key="11">
    <source>
        <dbReference type="EMBL" id="MCF2869941.1"/>
    </source>
</evidence>
<keyword evidence="3 5" id="KW-0520">NAD</keyword>
<dbReference type="InterPro" id="IPR025703">
    <property type="entry name" value="Bifunct_PutA"/>
</dbReference>
<keyword evidence="5" id="KW-0285">Flavoprotein</keyword>
<dbReference type="InterPro" id="IPR029041">
    <property type="entry name" value="FAD-linked_oxidoreductase-like"/>
</dbReference>
<gene>
    <name evidence="11" type="primary">putA</name>
    <name evidence="11" type="ORF">L0664_02570</name>
</gene>
<evidence type="ECO:0000256" key="4">
    <source>
        <dbReference type="ARBA" id="ARBA00048142"/>
    </source>
</evidence>
<dbReference type="Pfam" id="PF18327">
    <property type="entry name" value="PRODH"/>
    <property type="match status" value="1"/>
</dbReference>
<keyword evidence="5" id="KW-0678">Repressor</keyword>
<evidence type="ECO:0000256" key="3">
    <source>
        <dbReference type="ARBA" id="ARBA00023027"/>
    </source>
</evidence>
<dbReference type="InterPro" id="IPR016163">
    <property type="entry name" value="Ald_DH_C"/>
</dbReference>
<feature type="compositionally biased region" description="Polar residues" evidence="6">
    <location>
        <begin position="543"/>
        <end position="558"/>
    </location>
</feature>
<dbReference type="CDD" id="cd07125">
    <property type="entry name" value="ALDH_PutA-P5CDH"/>
    <property type="match status" value="1"/>
</dbReference>
<keyword evidence="2 5" id="KW-0560">Oxidoreductase</keyword>
<dbReference type="GO" id="GO:0004657">
    <property type="term" value="F:proline dehydrogenase activity"/>
    <property type="evidence" value="ECO:0007669"/>
    <property type="project" value="UniProtKB-EC"/>
</dbReference>
<proteinExistence type="inferred from homology"/>
<comment type="caution">
    <text evidence="11">The sequence shown here is derived from an EMBL/GenBank/DDBJ whole genome shotgun (WGS) entry which is preliminary data.</text>
</comment>
<dbReference type="EC" id="1.2.1.88" evidence="5"/>
<dbReference type="InterPro" id="IPR016162">
    <property type="entry name" value="Ald_DH_N"/>
</dbReference>
<dbReference type="InterPro" id="IPR041349">
    <property type="entry name" value="PRODH"/>
</dbReference>
<dbReference type="InterPro" id="IPR050485">
    <property type="entry name" value="Proline_metab_enzyme"/>
</dbReference>
<dbReference type="Gene3D" id="3.20.20.220">
    <property type="match status" value="1"/>
</dbReference>
<evidence type="ECO:0000259" key="9">
    <source>
        <dbReference type="Pfam" id="PF14850"/>
    </source>
</evidence>
<dbReference type="PANTHER" id="PTHR42862">
    <property type="entry name" value="DELTA-1-PYRROLINE-5-CARBOXYLATE DEHYDROGENASE 1, ISOFORM A-RELATED"/>
    <property type="match status" value="1"/>
</dbReference>
<keyword evidence="5" id="KW-0274">FAD</keyword>
<evidence type="ECO:0000256" key="2">
    <source>
        <dbReference type="ARBA" id="ARBA00023002"/>
    </source>
</evidence>
<dbReference type="EMBL" id="JAKGAQ010000001">
    <property type="protein sequence ID" value="MCF2869941.1"/>
    <property type="molecule type" value="Genomic_DNA"/>
</dbReference>
<dbReference type="SUPFAM" id="SSF51730">
    <property type="entry name" value="FAD-linked oxidoreductase"/>
    <property type="match status" value="1"/>
</dbReference>
<keyword evidence="5" id="KW-0804">Transcription</keyword>
<dbReference type="InterPro" id="IPR015590">
    <property type="entry name" value="Aldehyde_DH_dom"/>
</dbReference>
<dbReference type="InterPro" id="IPR016160">
    <property type="entry name" value="Ald_DH_CS_CYS"/>
</dbReference>
<dbReference type="NCBIfam" id="NF008869">
    <property type="entry name" value="PRK11904.1"/>
    <property type="match status" value="1"/>
</dbReference>
<protein>
    <recommendedName>
        <fullName evidence="5">Bifunctional protein PutA</fullName>
    </recommendedName>
    <domain>
        <recommendedName>
            <fullName evidence="5">Proline dehydrogenase</fullName>
            <ecNumber evidence="5">1.5.5.2</ecNumber>
        </recommendedName>
        <alternativeName>
            <fullName evidence="5">Proline oxidase</fullName>
        </alternativeName>
    </domain>
    <domain>
        <recommendedName>
            <fullName evidence="5">Delta-1-pyrroline-5-carboxylate dehydrogenase</fullName>
            <shortName evidence="5">P5C dehydrogenase</shortName>
            <ecNumber evidence="5">1.2.1.88</ecNumber>
        </recommendedName>
        <alternativeName>
            <fullName evidence="5">L-glutamate gamma-semialdehyde dehydrogenase</fullName>
        </alternativeName>
    </domain>
</protein>
<sequence>MAKDTASQTRAQIDATYLMDEATAVKSLVTQAALSDTDRSDITAKGADLVRQIRAASDPGLMEVFLAEYGLSTDEGIALMCLAEALLRVPDADTIDALIDDKIAPSDWGTHLGKSTSSLVNASTWALMLTGRVLDDDRGMAQPLRRAIKRLGEPVIRTAVGRAMRVMGQQFVLGVDIEKAMKRAAGMEALGFTYSYDMLGEAARTEADAKHYHLAYSRAISNIAKACVHDTVAENPGISVKLSALHPRYEEAQRDRVMAELVPRLRSLAMLAKSAGQGFNVDAEEADRLSLSLDVIEAVVSDPALAGWDGFGVVVQAFGQRAGHVIDWLGDLAARTDRKLMVRLVKGAYWDAEIKRAQVLGLDGFPVFTAKSHTDISYIANARKLLGLTDRLYPQFATHNAHTVAAILHIAKDTGVGVDAYEFQRLHGMGEVLHKIVLKDEGTHCRVYAPVGAHEDLLAYLVRRLLENGANSSFVNQIVDEDVAPETVAADPFAQIGDTPDLPHGPALFEPHRANSRGWDITHRPTLGDIDTGRTPFHRQTWNAAPLTSSRQKNSNSDARPVRNPALHNDTVGHITWATPEDATAAIGAAQPWSAPVTERAAILRRVAKAYEDNATELFAMLHREAGKTMLDVVGEVREAVDFLYYYAAEAEARAPTPRGIWTCISPWNFPLAIFTGQIAAALASGNAVLAKPAEQTGLIAHRAVQIMHAAGVPASALQLLPGGGDIGGVLTSDARINGVAFTGSTATALKIRTAMAHNCTPGTPLIAETGGLNAMIVDSTALPEHAVRDIVQSAFQSAGQRCSALRVLYLQEDVADKVTHMLKGAMKELAMGDPWHLSTDVGPVIDDAARKGIQDHINLAKSEGRQIYALDLPSGGTFVAPTVLKIDGISDLTREIFGPVLHVVTYKARDLDRVIADINATGYGLTFGLHTRIDDRVQKIVEEIHAGNIYVNRNQIGAVVGSQPFGGEGLSGTGPKAGGPQYMARFAASLGVPPIPSSEAVDLPGPTGESNRLSAHPRGPIACLGPDARAQADTVTALGGIAIIPDERLQADADTVMGGVPTVPDAQFPASALVTLDCAAVVWDGDADTARAYEQALSERTGPIVPLITGALDAGHVLHERHICIDTTAAGGNAALLADVGGPARR</sequence>
<evidence type="ECO:0000313" key="12">
    <source>
        <dbReference type="Proteomes" id="UP001200557"/>
    </source>
</evidence>
<dbReference type="InterPro" id="IPR024089">
    <property type="entry name" value="PRODH_PutA_dom_I/II"/>
</dbReference>
<comment type="similarity">
    <text evidence="5">In the N-terminal section; belongs to the proline dehydrogenase family.</text>
</comment>
<accession>A0ABS9CUS3</accession>
<dbReference type="NCBIfam" id="TIGR01238">
    <property type="entry name" value="D1pyr5carbox3"/>
    <property type="match status" value="1"/>
</dbReference>
<comment type="pathway">
    <text evidence="5">Amino-acid degradation; L-proline degradation into L-glutamate; L-glutamate from L-proline: step 1/2.</text>
</comment>
<keyword evidence="5" id="KW-0642">Proline metabolism</keyword>
<dbReference type="RefSeq" id="WP_235224062.1">
    <property type="nucleotide sequence ID" value="NZ_JAKGAQ010000001.1"/>
</dbReference>
<dbReference type="Gene3D" id="3.40.605.10">
    <property type="entry name" value="Aldehyde Dehydrogenase, Chain A, domain 1"/>
    <property type="match status" value="1"/>
</dbReference>
<feature type="region of interest" description="Disordered" evidence="6">
    <location>
        <begin position="543"/>
        <end position="567"/>
    </location>
</feature>
<dbReference type="Gene3D" id="1.20.5.460">
    <property type="entry name" value="Single helix bin"/>
    <property type="match status" value="1"/>
</dbReference>
<feature type="domain" description="Proline utilization A proline dehydrogenase N-terminal" evidence="10">
    <location>
        <begin position="7"/>
        <end position="54"/>
    </location>
</feature>
<comment type="cofactor">
    <cofactor evidence="5">
        <name>FAD</name>
        <dbReference type="ChEBI" id="CHEBI:57692"/>
    </cofactor>
</comment>
<evidence type="ECO:0000259" key="10">
    <source>
        <dbReference type="Pfam" id="PF18327"/>
    </source>
</evidence>
<comment type="pathway">
    <text evidence="1 5">Amino-acid degradation; L-proline degradation into L-glutamate; L-glutamate from L-proline: step 2/2.</text>
</comment>
<name>A0ABS9CUS3_9RHOB</name>
<feature type="domain" description="Aldehyde dehydrogenase" evidence="7">
    <location>
        <begin position="556"/>
        <end position="987"/>
    </location>
</feature>
<comment type="similarity">
    <text evidence="5">In the C-terminal section; belongs to the aldehyde dehydrogenase family.</text>
</comment>
<feature type="domain" description="Proline dehydrogenase PutA" evidence="9">
    <location>
        <begin position="62"/>
        <end position="171"/>
    </location>
</feature>
<comment type="catalytic activity">
    <reaction evidence="5">
        <text>L-proline + a quinone = (S)-1-pyrroline-5-carboxylate + a quinol + H(+)</text>
        <dbReference type="Rhea" id="RHEA:23784"/>
        <dbReference type="ChEBI" id="CHEBI:15378"/>
        <dbReference type="ChEBI" id="CHEBI:17388"/>
        <dbReference type="ChEBI" id="CHEBI:24646"/>
        <dbReference type="ChEBI" id="CHEBI:60039"/>
        <dbReference type="ChEBI" id="CHEBI:132124"/>
        <dbReference type="EC" id="1.5.5.2"/>
    </reaction>
</comment>
<keyword evidence="5" id="KW-0805">Transcription regulation</keyword>
<dbReference type="Gene3D" id="3.40.309.10">
    <property type="entry name" value="Aldehyde Dehydrogenase, Chain A, domain 2"/>
    <property type="match status" value="1"/>
</dbReference>
<dbReference type="InterPro" id="IPR016161">
    <property type="entry name" value="Ald_DH/histidinol_DH"/>
</dbReference>
<keyword evidence="5" id="KW-0238">DNA-binding</keyword>
<comment type="catalytic activity">
    <reaction evidence="4 5">
        <text>L-glutamate 5-semialdehyde + NAD(+) + H2O = L-glutamate + NADH + 2 H(+)</text>
        <dbReference type="Rhea" id="RHEA:30235"/>
        <dbReference type="ChEBI" id="CHEBI:15377"/>
        <dbReference type="ChEBI" id="CHEBI:15378"/>
        <dbReference type="ChEBI" id="CHEBI:29985"/>
        <dbReference type="ChEBI" id="CHEBI:57540"/>
        <dbReference type="ChEBI" id="CHEBI:57945"/>
        <dbReference type="ChEBI" id="CHEBI:58066"/>
        <dbReference type="EC" id="1.2.1.88"/>
    </reaction>
</comment>
<dbReference type="PANTHER" id="PTHR42862:SF1">
    <property type="entry name" value="DELTA-1-PYRROLINE-5-CARBOXYLATE DEHYDROGENASE 2, ISOFORM A-RELATED"/>
    <property type="match status" value="1"/>
</dbReference>
<dbReference type="EC" id="1.5.5.2" evidence="5"/>
<comment type="function">
    <text evidence="5">Oxidizes proline to glutamate for use as a carbon and nitrogen source.</text>
</comment>
<dbReference type="Pfam" id="PF01619">
    <property type="entry name" value="Pro_dh"/>
    <property type="match status" value="1"/>
</dbReference>
<dbReference type="Pfam" id="PF00171">
    <property type="entry name" value="Aldedh"/>
    <property type="match status" value="1"/>
</dbReference>
<dbReference type="SUPFAM" id="SSF53720">
    <property type="entry name" value="ALDH-like"/>
    <property type="match status" value="1"/>
</dbReference>
<organism evidence="11 12">
    <name type="scientific">Octadecabacter dasysiphoniae</name>
    <dbReference type="NCBI Taxonomy" id="2909341"/>
    <lineage>
        <taxon>Bacteria</taxon>
        <taxon>Pseudomonadati</taxon>
        <taxon>Pseudomonadota</taxon>
        <taxon>Alphaproteobacteria</taxon>
        <taxon>Rhodobacterales</taxon>
        <taxon>Roseobacteraceae</taxon>
        <taxon>Octadecabacter</taxon>
    </lineage>
</organism>
<reference evidence="11 12" key="1">
    <citation type="submission" date="2022-01" db="EMBL/GenBank/DDBJ databases">
        <title>Octadecabacter sp. nov., isolated from a marine alga.</title>
        <authorList>
            <person name="Jin M.S."/>
            <person name="Kim H.M."/>
            <person name="Han D.M."/>
            <person name="Jung J.J."/>
            <person name="Jeon C.O."/>
        </authorList>
    </citation>
    <scope>NUCLEOTIDE SEQUENCE [LARGE SCALE GENOMIC DNA]</scope>
    <source>
        <strain evidence="11 12">G9-8</strain>
    </source>
</reference>
<dbReference type="InterPro" id="IPR024082">
    <property type="entry name" value="PRODH_PutA_dom_II"/>
</dbReference>
<dbReference type="GO" id="GO:0003842">
    <property type="term" value="F:L-glutamate gamma-semialdehyde dehydrogenase activity"/>
    <property type="evidence" value="ECO:0007669"/>
    <property type="project" value="UniProtKB-EC"/>
</dbReference>
<dbReference type="InterPro" id="IPR005933">
    <property type="entry name" value="PutA_C"/>
</dbReference>
<feature type="domain" description="Proline dehydrogenase" evidence="8">
    <location>
        <begin position="180"/>
        <end position="477"/>
    </location>
</feature>
<keyword evidence="12" id="KW-1185">Reference proteome</keyword>
<evidence type="ECO:0000259" key="7">
    <source>
        <dbReference type="Pfam" id="PF00171"/>
    </source>
</evidence>
<dbReference type="Proteomes" id="UP001200557">
    <property type="component" value="Unassembled WGS sequence"/>
</dbReference>
<dbReference type="SUPFAM" id="SSF81935">
    <property type="entry name" value="N-terminal domain of bifunctional PutA protein"/>
    <property type="match status" value="1"/>
</dbReference>
<dbReference type="InterPro" id="IPR024090">
    <property type="entry name" value="PRODH_PutA_dom_I"/>
</dbReference>
<evidence type="ECO:0000256" key="5">
    <source>
        <dbReference type="PIRNR" id="PIRNR000197"/>
    </source>
</evidence>
<dbReference type="PIRSF" id="PIRSF000197">
    <property type="entry name" value="Bifunct_PutA"/>
    <property type="match status" value="1"/>
</dbReference>